<keyword evidence="3" id="KW-1185">Reference proteome</keyword>
<evidence type="ECO:0000313" key="2">
    <source>
        <dbReference type="EMBL" id="KAF2808476.1"/>
    </source>
</evidence>
<gene>
    <name evidence="2 4" type="ORF">BDZ99DRAFT_56492</name>
</gene>
<dbReference type="GeneID" id="54468307"/>
<dbReference type="RefSeq" id="XP_033575440.1">
    <property type="nucleotide sequence ID" value="XM_033727414.1"/>
</dbReference>
<organism evidence="2">
    <name type="scientific">Mytilinidion resinicola</name>
    <dbReference type="NCBI Taxonomy" id="574789"/>
    <lineage>
        <taxon>Eukaryota</taxon>
        <taxon>Fungi</taxon>
        <taxon>Dikarya</taxon>
        <taxon>Ascomycota</taxon>
        <taxon>Pezizomycotina</taxon>
        <taxon>Dothideomycetes</taxon>
        <taxon>Pleosporomycetidae</taxon>
        <taxon>Mytilinidiales</taxon>
        <taxon>Mytilinidiaceae</taxon>
        <taxon>Mytilinidion</taxon>
    </lineage>
</organism>
<feature type="region of interest" description="Disordered" evidence="1">
    <location>
        <begin position="18"/>
        <end position="53"/>
    </location>
</feature>
<dbReference type="EMBL" id="MU003703">
    <property type="protein sequence ID" value="KAF2808476.1"/>
    <property type="molecule type" value="Genomic_DNA"/>
</dbReference>
<dbReference type="Proteomes" id="UP000504636">
    <property type="component" value="Unplaced"/>
</dbReference>
<reference evidence="4" key="2">
    <citation type="submission" date="2020-04" db="EMBL/GenBank/DDBJ databases">
        <authorList>
            <consortium name="NCBI Genome Project"/>
        </authorList>
    </citation>
    <scope>NUCLEOTIDE SEQUENCE</scope>
    <source>
        <strain evidence="4">CBS 304.34</strain>
    </source>
</reference>
<name>A0A6A6YI13_9PEZI</name>
<evidence type="ECO:0000313" key="4">
    <source>
        <dbReference type="RefSeq" id="XP_033575440.1"/>
    </source>
</evidence>
<reference evidence="2 4" key="1">
    <citation type="journal article" date="2020" name="Stud. Mycol.">
        <title>101 Dothideomycetes genomes: a test case for predicting lifestyles and emergence of pathogens.</title>
        <authorList>
            <person name="Haridas S."/>
            <person name="Albert R."/>
            <person name="Binder M."/>
            <person name="Bloem J."/>
            <person name="Labutti K."/>
            <person name="Salamov A."/>
            <person name="Andreopoulos B."/>
            <person name="Baker S."/>
            <person name="Barry K."/>
            <person name="Bills G."/>
            <person name="Bluhm B."/>
            <person name="Cannon C."/>
            <person name="Castanera R."/>
            <person name="Culley D."/>
            <person name="Daum C."/>
            <person name="Ezra D."/>
            <person name="Gonzalez J."/>
            <person name="Henrissat B."/>
            <person name="Kuo A."/>
            <person name="Liang C."/>
            <person name="Lipzen A."/>
            <person name="Lutzoni F."/>
            <person name="Magnuson J."/>
            <person name="Mondo S."/>
            <person name="Nolan M."/>
            <person name="Ohm R."/>
            <person name="Pangilinan J."/>
            <person name="Park H.-J."/>
            <person name="Ramirez L."/>
            <person name="Alfaro M."/>
            <person name="Sun H."/>
            <person name="Tritt A."/>
            <person name="Yoshinaga Y."/>
            <person name="Zwiers L.-H."/>
            <person name="Turgeon B."/>
            <person name="Goodwin S."/>
            <person name="Spatafora J."/>
            <person name="Crous P."/>
            <person name="Grigoriev I."/>
        </authorList>
    </citation>
    <scope>NUCLEOTIDE SEQUENCE</scope>
    <source>
        <strain evidence="2 4">CBS 304.34</strain>
    </source>
</reference>
<sequence>MRPRAGWLRADDVTVEQRRAKQVGRVGGEPVTKPVTKTPMGQQPKTLRAPRQSQHDAASLLSAADRLTPTISCLAGRLAVRHDALSCFSITGGGGRRNECVQFRYTILLVQPLSPRGGYHSFFPCLYGSGSANTIEWLGKTFRTPAAAIVKHRLAFTICA</sequence>
<accession>A0A6A6YI13</accession>
<evidence type="ECO:0000256" key="1">
    <source>
        <dbReference type="SAM" id="MobiDB-lite"/>
    </source>
</evidence>
<dbReference type="AlphaFoldDB" id="A0A6A6YI13"/>
<proteinExistence type="predicted"/>
<evidence type="ECO:0000313" key="3">
    <source>
        <dbReference type="Proteomes" id="UP000504636"/>
    </source>
</evidence>
<protein>
    <submittedName>
        <fullName evidence="2 4">Uncharacterized protein</fullName>
    </submittedName>
</protein>
<reference evidence="4" key="3">
    <citation type="submission" date="2025-04" db="UniProtKB">
        <authorList>
            <consortium name="RefSeq"/>
        </authorList>
    </citation>
    <scope>IDENTIFICATION</scope>
    <source>
        <strain evidence="4">CBS 304.34</strain>
    </source>
</reference>